<evidence type="ECO:0000256" key="2">
    <source>
        <dbReference type="ARBA" id="ARBA00023110"/>
    </source>
</evidence>
<keyword evidence="7" id="KW-1185">Reference proteome</keyword>
<organism evidence="6 7">
    <name type="scientific">Diploscapter pachys</name>
    <dbReference type="NCBI Taxonomy" id="2018661"/>
    <lineage>
        <taxon>Eukaryota</taxon>
        <taxon>Metazoa</taxon>
        <taxon>Ecdysozoa</taxon>
        <taxon>Nematoda</taxon>
        <taxon>Chromadorea</taxon>
        <taxon>Rhabditida</taxon>
        <taxon>Rhabditina</taxon>
        <taxon>Rhabditomorpha</taxon>
        <taxon>Rhabditoidea</taxon>
        <taxon>Rhabditidae</taxon>
        <taxon>Diploscapter</taxon>
    </lineage>
</organism>
<dbReference type="PANTHER" id="PTHR43246">
    <property type="entry name" value="PEPTIDYL-PROLYL CIS-TRANS ISOMERASE CYP38, CHLOROPLASTIC"/>
    <property type="match status" value="1"/>
</dbReference>
<dbReference type="AlphaFoldDB" id="A0A2A2JY75"/>
<dbReference type="EMBL" id="LIAE01010064">
    <property type="protein sequence ID" value="PAV66641.1"/>
    <property type="molecule type" value="Genomic_DNA"/>
</dbReference>
<proteinExistence type="predicted"/>
<feature type="domain" description="PPIase cyclophilin-type" evidence="5">
    <location>
        <begin position="36"/>
        <end position="202"/>
    </location>
</feature>
<evidence type="ECO:0000256" key="4">
    <source>
        <dbReference type="SAM" id="SignalP"/>
    </source>
</evidence>
<dbReference type="GO" id="GO:0003755">
    <property type="term" value="F:peptidyl-prolyl cis-trans isomerase activity"/>
    <property type="evidence" value="ECO:0007669"/>
    <property type="project" value="UniProtKB-KW"/>
</dbReference>
<gene>
    <name evidence="6" type="ORF">WR25_04169</name>
</gene>
<feature type="chain" id="PRO_5012087427" description="peptidylprolyl isomerase" evidence="4">
    <location>
        <begin position="23"/>
        <end position="311"/>
    </location>
</feature>
<name>A0A2A2JY75_9BILA</name>
<dbReference type="Pfam" id="PF00160">
    <property type="entry name" value="Pro_isomerase"/>
    <property type="match status" value="1"/>
</dbReference>
<keyword evidence="3" id="KW-0413">Isomerase</keyword>
<dbReference type="EC" id="5.2.1.8" evidence="1"/>
<comment type="caution">
    <text evidence="6">The sequence shown here is derived from an EMBL/GenBank/DDBJ whole genome shotgun (WGS) entry which is preliminary data.</text>
</comment>
<dbReference type="InterPro" id="IPR029000">
    <property type="entry name" value="Cyclophilin-like_dom_sf"/>
</dbReference>
<dbReference type="InterPro" id="IPR002130">
    <property type="entry name" value="Cyclophilin-type_PPIase_dom"/>
</dbReference>
<dbReference type="Proteomes" id="UP000218231">
    <property type="component" value="Unassembled WGS sequence"/>
</dbReference>
<accession>A0A2A2JY75</accession>
<reference evidence="6 7" key="1">
    <citation type="journal article" date="2017" name="Curr. Biol.">
        <title>Genome architecture and evolution of a unichromosomal asexual nematode.</title>
        <authorList>
            <person name="Fradin H."/>
            <person name="Zegar C."/>
            <person name="Gutwein M."/>
            <person name="Lucas J."/>
            <person name="Kovtun M."/>
            <person name="Corcoran D."/>
            <person name="Baugh L.R."/>
            <person name="Kiontke K."/>
            <person name="Gunsalus K."/>
            <person name="Fitch D.H."/>
            <person name="Piano F."/>
        </authorList>
    </citation>
    <scope>NUCLEOTIDE SEQUENCE [LARGE SCALE GENOMIC DNA]</scope>
    <source>
        <strain evidence="6">PF1309</strain>
    </source>
</reference>
<sequence>MEMKRLACVAFALMAMPGAAQQMPPPPTPLPRVALDTTAGRIVIEADTRAAPITAGNFLKYVDGKRLDGVVFYRAVKVADKFGFVQFGANGDPKRVLPPIKHEPTTQTGLHHTDGALSVARFAPGTARGDFTISVGDQRASLDADPSKPGDNLGYAAFGHVVEGMDVVTKIMDAPVSPTATIQGSFKGEVPVEAVKVLTARRVPVLVLDLATGAAVAVELAGVREAHRLRAAFAARDRVGACFDRLFDIAALILARVCPQRIGIALGRIVRQRLDRVVVPIGHIRSPPAATCRDRQRAWWARGCRRRASAA</sequence>
<evidence type="ECO:0000256" key="1">
    <source>
        <dbReference type="ARBA" id="ARBA00013194"/>
    </source>
</evidence>
<keyword evidence="4" id="KW-0732">Signal</keyword>
<protein>
    <recommendedName>
        <fullName evidence="1">peptidylprolyl isomerase</fullName>
        <ecNumber evidence="1">5.2.1.8</ecNumber>
    </recommendedName>
</protein>
<feature type="signal peptide" evidence="4">
    <location>
        <begin position="1"/>
        <end position="22"/>
    </location>
</feature>
<evidence type="ECO:0000256" key="3">
    <source>
        <dbReference type="ARBA" id="ARBA00023235"/>
    </source>
</evidence>
<keyword evidence="2" id="KW-0697">Rotamase</keyword>
<dbReference type="SUPFAM" id="SSF50891">
    <property type="entry name" value="Cyclophilin-like"/>
    <property type="match status" value="1"/>
</dbReference>
<dbReference type="PROSITE" id="PS50072">
    <property type="entry name" value="CSA_PPIASE_2"/>
    <property type="match status" value="1"/>
</dbReference>
<evidence type="ECO:0000313" key="7">
    <source>
        <dbReference type="Proteomes" id="UP000218231"/>
    </source>
</evidence>
<evidence type="ECO:0000313" key="6">
    <source>
        <dbReference type="EMBL" id="PAV66641.1"/>
    </source>
</evidence>
<evidence type="ECO:0000259" key="5">
    <source>
        <dbReference type="PROSITE" id="PS50072"/>
    </source>
</evidence>
<dbReference type="InterPro" id="IPR044665">
    <property type="entry name" value="E_coli_cyclophilin_A-like"/>
</dbReference>
<dbReference type="OrthoDB" id="10259919at2759"/>
<dbReference type="Gene3D" id="2.40.100.10">
    <property type="entry name" value="Cyclophilin-like"/>
    <property type="match status" value="1"/>
</dbReference>